<organism evidence="6 7">
    <name type="scientific">Candidula unifasciata</name>
    <dbReference type="NCBI Taxonomy" id="100452"/>
    <lineage>
        <taxon>Eukaryota</taxon>
        <taxon>Metazoa</taxon>
        <taxon>Spiralia</taxon>
        <taxon>Lophotrochozoa</taxon>
        <taxon>Mollusca</taxon>
        <taxon>Gastropoda</taxon>
        <taxon>Heterobranchia</taxon>
        <taxon>Euthyneura</taxon>
        <taxon>Panpulmonata</taxon>
        <taxon>Eupulmonata</taxon>
        <taxon>Stylommatophora</taxon>
        <taxon>Helicina</taxon>
        <taxon>Helicoidea</taxon>
        <taxon>Geomitridae</taxon>
        <taxon>Candidula</taxon>
    </lineage>
</organism>
<evidence type="ECO:0000256" key="1">
    <source>
        <dbReference type="ARBA" id="ARBA00004123"/>
    </source>
</evidence>
<evidence type="ECO:0000256" key="3">
    <source>
        <dbReference type="ARBA" id="ARBA00023015"/>
    </source>
</evidence>
<proteinExistence type="predicted"/>
<dbReference type="AlphaFoldDB" id="A0A8S4A365"/>
<dbReference type="GO" id="GO:0032922">
    <property type="term" value="P:circadian regulation of gene expression"/>
    <property type="evidence" value="ECO:0007669"/>
    <property type="project" value="TreeGrafter"/>
</dbReference>
<evidence type="ECO:0000313" key="7">
    <source>
        <dbReference type="Proteomes" id="UP000678393"/>
    </source>
</evidence>
<sequence length="152" mass="17175">MKVAAPKRQRASTVLAVRTKSSCQIMKTRIDFRGEKLPVSEEMKECFRQLLDMVPDVPRNEDGNIDGTVLIQNVIDYILDLELQLDGPVASSSEYCSQWRSAFPTDCSTREPLSEKSLENTASIQVPFRRVSLSADDSVFKRTDCDIRRASQ</sequence>
<evidence type="ECO:0000256" key="4">
    <source>
        <dbReference type="ARBA" id="ARBA00023163"/>
    </source>
</evidence>
<keyword evidence="3" id="KW-0805">Transcription regulation</keyword>
<evidence type="ECO:0008006" key="8">
    <source>
        <dbReference type="Google" id="ProtNLM"/>
    </source>
</evidence>
<keyword evidence="7" id="KW-1185">Reference proteome</keyword>
<dbReference type="GO" id="GO:0046983">
    <property type="term" value="F:protein dimerization activity"/>
    <property type="evidence" value="ECO:0007669"/>
    <property type="project" value="InterPro"/>
</dbReference>
<dbReference type="PANTHER" id="PTHR11723:SF17">
    <property type="entry name" value="PROTEIN EXTRA-MACROCHAETAE"/>
    <property type="match status" value="1"/>
</dbReference>
<evidence type="ECO:0000256" key="5">
    <source>
        <dbReference type="ARBA" id="ARBA00023242"/>
    </source>
</evidence>
<name>A0A8S4A365_9EUPU</name>
<dbReference type="GO" id="GO:0005737">
    <property type="term" value="C:cytoplasm"/>
    <property type="evidence" value="ECO:0007669"/>
    <property type="project" value="InterPro"/>
</dbReference>
<comment type="subcellular location">
    <subcellularLocation>
        <location evidence="1">Nucleus</location>
    </subcellularLocation>
</comment>
<evidence type="ECO:0000313" key="6">
    <source>
        <dbReference type="EMBL" id="CAG5134790.1"/>
    </source>
</evidence>
<dbReference type="GO" id="GO:0005634">
    <property type="term" value="C:nucleus"/>
    <property type="evidence" value="ECO:0007669"/>
    <property type="project" value="UniProtKB-SubCell"/>
</dbReference>
<dbReference type="InterPro" id="IPR026052">
    <property type="entry name" value="DNA-bd_prot-inh"/>
</dbReference>
<reference evidence="6" key="1">
    <citation type="submission" date="2021-04" db="EMBL/GenBank/DDBJ databases">
        <authorList>
            <consortium name="Molecular Ecology Group"/>
        </authorList>
    </citation>
    <scope>NUCLEOTIDE SEQUENCE</scope>
</reference>
<dbReference type="InterPro" id="IPR036638">
    <property type="entry name" value="HLH_DNA-bd_sf"/>
</dbReference>
<comment type="caution">
    <text evidence="6">The sequence shown here is derived from an EMBL/GenBank/DDBJ whole genome shotgun (WGS) entry which is preliminary data.</text>
</comment>
<keyword evidence="4" id="KW-0804">Transcription</keyword>
<dbReference type="OrthoDB" id="10047910at2759"/>
<dbReference type="GO" id="GO:0000122">
    <property type="term" value="P:negative regulation of transcription by RNA polymerase II"/>
    <property type="evidence" value="ECO:0007669"/>
    <property type="project" value="InterPro"/>
</dbReference>
<dbReference type="PANTHER" id="PTHR11723">
    <property type="entry name" value="DNA-BINDING PROTEIN INHIBITOR"/>
    <property type="match status" value="1"/>
</dbReference>
<dbReference type="GO" id="GO:0030154">
    <property type="term" value="P:cell differentiation"/>
    <property type="evidence" value="ECO:0007669"/>
    <property type="project" value="TreeGrafter"/>
</dbReference>
<keyword evidence="2" id="KW-0678">Repressor</keyword>
<dbReference type="EMBL" id="CAJHNH020007579">
    <property type="protein sequence ID" value="CAG5134790.1"/>
    <property type="molecule type" value="Genomic_DNA"/>
</dbReference>
<protein>
    <recommendedName>
        <fullName evidence="8">BHLH domain-containing protein</fullName>
    </recommendedName>
</protein>
<evidence type="ECO:0000256" key="2">
    <source>
        <dbReference type="ARBA" id="ARBA00022491"/>
    </source>
</evidence>
<keyword evidence="5" id="KW-0539">Nucleus</keyword>
<gene>
    <name evidence="6" type="ORF">CUNI_LOCUS20348</name>
</gene>
<dbReference type="Gene3D" id="4.10.280.10">
    <property type="entry name" value="Helix-loop-helix DNA-binding domain"/>
    <property type="match status" value="1"/>
</dbReference>
<dbReference type="SUPFAM" id="SSF47459">
    <property type="entry name" value="HLH, helix-loop-helix DNA-binding domain"/>
    <property type="match status" value="1"/>
</dbReference>
<dbReference type="Proteomes" id="UP000678393">
    <property type="component" value="Unassembled WGS sequence"/>
</dbReference>
<accession>A0A8S4A365</accession>